<protein>
    <recommendedName>
        <fullName evidence="2">Teneurin-like YD-shell domain-containing protein</fullName>
    </recommendedName>
</protein>
<sequence>MGLNLPTETERSSDGVNWTSVSSQNYYSASSSTPLLPYQQSSFGVLQRTQTHHSSGLLKRESWNVPNRFVEFNNYVRGIPTSITLPQRYGSGTVSASQTVNARGEVTAVTNFNGVTTQYSYDVLGRVTSITPPSPWLATTMSYTDENGYLVQTHTRGNYEKRIEHDALLRPVLTREQDLSTQINRYVRQRFDAYNQPTFVSYPSRTTSLSAGHTTSYDGLQRVRQVRNTVTNQGTSYSYLSGNRVRETNARGYSTTTTYRGLGVPEQELATVISAPEGVTTTLSYNLFDQPVSISQGGSTEYRRYDAQQRLCKVVRDDVGATAYYYNAVGDLLWEAPGANGSTASCDASSVYSTRKIKYTYDNVGNIRQQSFPDATPTRQYTFDAQGQLTQLTAGNAIWSYGYNTLGLLESEQLSIDGLQFLTDYGYNTAGHRVSAIYPSGRVVGYAPNAYGEPTQAGSYATNASYYANGILRGYDTANWLTLWQTLDSQQRLSKREVLGYDHVVNLSYTYDANNNIQSISDGVNGTHSVTGLSYDGLDRLVAANGHWGQGSFSYDSNGNLLTRLLGSASDTYHYDSAKRLTHISGSTARNFSYDNRGNVISNGQRSFSFNRAGQISGLGGISYRYDGHGRRVAKTVSGSTTYSYYSQDGQLLGTYADGDYTDYYYLGREMVARYSDSTQSDAPGYTGHVEDDDLGLVYMQQRYYDANIGRFYSNDPVGYVAKNPVHSFNRYSYVSNNPYKYVDPDGREIKSKQQSVIRDDGKKIKETKIEFTGVMIDRTGTLSSEQLSGLASQMKTQIESSFSGSSEDASWSTSASIDIGSPDTPLDGRHEINIQDSSVFPNDRVLGSLQGSTINLKNTLTEPQFNRTSAHEFGHAAGLSHMTGGLMLQSRISNSLEISKTQIDIIHINNQ</sequence>
<accession>A0A432Y1B8</accession>
<dbReference type="NCBIfam" id="TIGR01643">
    <property type="entry name" value="YD_repeat_2x"/>
    <property type="match status" value="1"/>
</dbReference>
<dbReference type="AlphaFoldDB" id="A0A432Y1B8"/>
<dbReference type="Proteomes" id="UP000287198">
    <property type="component" value="Unassembled WGS sequence"/>
</dbReference>
<dbReference type="NCBIfam" id="TIGR03696">
    <property type="entry name" value="Rhs_assc_core"/>
    <property type="match status" value="1"/>
</dbReference>
<dbReference type="PANTHER" id="PTHR32305:SF15">
    <property type="entry name" value="PROTEIN RHSA-RELATED"/>
    <property type="match status" value="1"/>
</dbReference>
<evidence type="ECO:0000259" key="2">
    <source>
        <dbReference type="Pfam" id="PF25023"/>
    </source>
</evidence>
<evidence type="ECO:0000313" key="4">
    <source>
        <dbReference type="Proteomes" id="UP000287198"/>
    </source>
</evidence>
<dbReference type="InterPro" id="IPR056823">
    <property type="entry name" value="TEN-like_YD-shell"/>
</dbReference>
<gene>
    <name evidence="3" type="ORF">CWI69_04910</name>
</gene>
<dbReference type="EMBL" id="PIPW01000001">
    <property type="protein sequence ID" value="RUO54749.1"/>
    <property type="molecule type" value="Genomic_DNA"/>
</dbReference>
<comment type="caution">
    <text evidence="3">The sequence shown here is derived from an EMBL/GenBank/DDBJ whole genome shotgun (WGS) entry which is preliminary data.</text>
</comment>
<evidence type="ECO:0000256" key="1">
    <source>
        <dbReference type="ARBA" id="ARBA00022737"/>
    </source>
</evidence>
<evidence type="ECO:0000313" key="3">
    <source>
        <dbReference type="EMBL" id="RUO54749.1"/>
    </source>
</evidence>
<dbReference type="InterPro" id="IPR031325">
    <property type="entry name" value="RHS_repeat"/>
</dbReference>
<dbReference type="Pfam" id="PF05593">
    <property type="entry name" value="RHS_repeat"/>
    <property type="match status" value="1"/>
</dbReference>
<dbReference type="PANTHER" id="PTHR32305">
    <property type="match status" value="1"/>
</dbReference>
<name>A0A432Y1B8_9GAMM</name>
<dbReference type="InterPro" id="IPR050708">
    <property type="entry name" value="T6SS_VgrG/RHS"/>
</dbReference>
<dbReference type="InterPro" id="IPR006530">
    <property type="entry name" value="YD"/>
</dbReference>
<organism evidence="3 4">
    <name type="scientific">Pseudidiomarina halophila</name>
    <dbReference type="NCBI Taxonomy" id="1449799"/>
    <lineage>
        <taxon>Bacteria</taxon>
        <taxon>Pseudomonadati</taxon>
        <taxon>Pseudomonadota</taxon>
        <taxon>Gammaproteobacteria</taxon>
        <taxon>Alteromonadales</taxon>
        <taxon>Idiomarinaceae</taxon>
        <taxon>Pseudidiomarina</taxon>
    </lineage>
</organism>
<keyword evidence="1" id="KW-0677">Repeat</keyword>
<keyword evidence="4" id="KW-1185">Reference proteome</keyword>
<dbReference type="Gene3D" id="2.180.10.10">
    <property type="entry name" value="RHS repeat-associated core"/>
    <property type="match status" value="2"/>
</dbReference>
<dbReference type="InterPro" id="IPR022385">
    <property type="entry name" value="Rhs_assc_core"/>
</dbReference>
<dbReference type="Pfam" id="PF25023">
    <property type="entry name" value="TEN_YD-shell"/>
    <property type="match status" value="1"/>
</dbReference>
<dbReference type="RefSeq" id="WP_126762409.1">
    <property type="nucleotide sequence ID" value="NZ_JBHLTZ010000004.1"/>
</dbReference>
<feature type="domain" description="Teneurin-like YD-shell" evidence="2">
    <location>
        <begin position="469"/>
        <end position="638"/>
    </location>
</feature>
<reference evidence="4" key="1">
    <citation type="journal article" date="2018" name="Front. Microbiol.">
        <title>Genome-Based Analysis Reveals the Taxonomy and Diversity of the Family Idiomarinaceae.</title>
        <authorList>
            <person name="Liu Y."/>
            <person name="Lai Q."/>
            <person name="Shao Z."/>
        </authorList>
    </citation>
    <scope>NUCLEOTIDE SEQUENCE [LARGE SCALE GENOMIC DNA]</scope>
    <source>
        <strain evidence="4">BH195</strain>
    </source>
</reference>
<dbReference type="OrthoDB" id="9816400at2"/>
<proteinExistence type="predicted"/>